<sequence>MPIRALQFQASHAPRGHRFLSSREMCRALCPDSNKRAKDNSVTPFNPVASSEAQMLMRSRTGVWSSPWNFGSVFDGRLEEVRMGATFRVWVEFLEPEDEVRLFFPPRSKR</sequence>
<dbReference type="AlphaFoldDB" id="A0A2R6XAX6"/>
<accession>A0A2R6XAX6</accession>
<organism evidence="1 2">
    <name type="scientific">Marchantia polymorpha</name>
    <name type="common">Common liverwort</name>
    <name type="synonym">Marchantia aquatica</name>
    <dbReference type="NCBI Taxonomy" id="3197"/>
    <lineage>
        <taxon>Eukaryota</taxon>
        <taxon>Viridiplantae</taxon>
        <taxon>Streptophyta</taxon>
        <taxon>Embryophyta</taxon>
        <taxon>Marchantiophyta</taxon>
        <taxon>Marchantiopsida</taxon>
        <taxon>Marchantiidae</taxon>
        <taxon>Marchantiales</taxon>
        <taxon>Marchantiaceae</taxon>
        <taxon>Marchantia</taxon>
    </lineage>
</organism>
<evidence type="ECO:0000313" key="1">
    <source>
        <dbReference type="EMBL" id="PTQ43229.1"/>
    </source>
</evidence>
<name>A0A2R6XAX6_MARPO</name>
<dbReference type="EMBL" id="KZ772698">
    <property type="protein sequence ID" value="PTQ43229.1"/>
    <property type="molecule type" value="Genomic_DNA"/>
</dbReference>
<evidence type="ECO:0000313" key="2">
    <source>
        <dbReference type="Proteomes" id="UP000244005"/>
    </source>
</evidence>
<proteinExistence type="predicted"/>
<keyword evidence="2" id="KW-1185">Reference proteome</keyword>
<reference evidence="2" key="1">
    <citation type="journal article" date="2017" name="Cell">
        <title>Insights into land plant evolution garnered from the Marchantia polymorpha genome.</title>
        <authorList>
            <person name="Bowman J.L."/>
            <person name="Kohchi T."/>
            <person name="Yamato K.T."/>
            <person name="Jenkins J."/>
            <person name="Shu S."/>
            <person name="Ishizaki K."/>
            <person name="Yamaoka S."/>
            <person name="Nishihama R."/>
            <person name="Nakamura Y."/>
            <person name="Berger F."/>
            <person name="Adam C."/>
            <person name="Aki S.S."/>
            <person name="Althoff F."/>
            <person name="Araki T."/>
            <person name="Arteaga-Vazquez M.A."/>
            <person name="Balasubrmanian S."/>
            <person name="Barry K."/>
            <person name="Bauer D."/>
            <person name="Boehm C.R."/>
            <person name="Briginshaw L."/>
            <person name="Caballero-Perez J."/>
            <person name="Catarino B."/>
            <person name="Chen F."/>
            <person name="Chiyoda S."/>
            <person name="Chovatia M."/>
            <person name="Davies K.M."/>
            <person name="Delmans M."/>
            <person name="Demura T."/>
            <person name="Dierschke T."/>
            <person name="Dolan L."/>
            <person name="Dorantes-Acosta A.E."/>
            <person name="Eklund D.M."/>
            <person name="Florent S.N."/>
            <person name="Flores-Sandoval E."/>
            <person name="Fujiyama A."/>
            <person name="Fukuzawa H."/>
            <person name="Galik B."/>
            <person name="Grimanelli D."/>
            <person name="Grimwood J."/>
            <person name="Grossniklaus U."/>
            <person name="Hamada T."/>
            <person name="Haseloff J."/>
            <person name="Hetherington A.J."/>
            <person name="Higo A."/>
            <person name="Hirakawa Y."/>
            <person name="Hundley H.N."/>
            <person name="Ikeda Y."/>
            <person name="Inoue K."/>
            <person name="Inoue S.I."/>
            <person name="Ishida S."/>
            <person name="Jia Q."/>
            <person name="Kakita M."/>
            <person name="Kanazawa T."/>
            <person name="Kawai Y."/>
            <person name="Kawashima T."/>
            <person name="Kennedy M."/>
            <person name="Kinose K."/>
            <person name="Kinoshita T."/>
            <person name="Kohara Y."/>
            <person name="Koide E."/>
            <person name="Komatsu K."/>
            <person name="Kopischke S."/>
            <person name="Kubo M."/>
            <person name="Kyozuka J."/>
            <person name="Lagercrantz U."/>
            <person name="Lin S.S."/>
            <person name="Lindquist E."/>
            <person name="Lipzen A.M."/>
            <person name="Lu C.W."/>
            <person name="De Luna E."/>
            <person name="Martienssen R.A."/>
            <person name="Minamino N."/>
            <person name="Mizutani M."/>
            <person name="Mizutani M."/>
            <person name="Mochizuki N."/>
            <person name="Monte I."/>
            <person name="Mosher R."/>
            <person name="Nagasaki H."/>
            <person name="Nakagami H."/>
            <person name="Naramoto S."/>
            <person name="Nishitani K."/>
            <person name="Ohtani M."/>
            <person name="Okamoto T."/>
            <person name="Okumura M."/>
            <person name="Phillips J."/>
            <person name="Pollak B."/>
            <person name="Reinders A."/>
            <person name="Rovekamp M."/>
            <person name="Sano R."/>
            <person name="Sawa S."/>
            <person name="Schmid M.W."/>
            <person name="Shirakawa M."/>
            <person name="Solano R."/>
            <person name="Spunde A."/>
            <person name="Suetsugu N."/>
            <person name="Sugano S."/>
            <person name="Sugiyama A."/>
            <person name="Sun R."/>
            <person name="Suzuki Y."/>
            <person name="Takenaka M."/>
            <person name="Takezawa D."/>
            <person name="Tomogane H."/>
            <person name="Tsuzuki M."/>
            <person name="Ueda T."/>
            <person name="Umeda M."/>
            <person name="Ward J.M."/>
            <person name="Watanabe Y."/>
            <person name="Yazaki K."/>
            <person name="Yokoyama R."/>
            <person name="Yoshitake Y."/>
            <person name="Yotsui I."/>
            <person name="Zachgo S."/>
            <person name="Schmutz J."/>
        </authorList>
    </citation>
    <scope>NUCLEOTIDE SEQUENCE [LARGE SCALE GENOMIC DNA]</scope>
    <source>
        <strain evidence="2">Tak-1</strain>
    </source>
</reference>
<protein>
    <submittedName>
        <fullName evidence="1">Uncharacterized protein</fullName>
    </submittedName>
</protein>
<gene>
    <name evidence="1" type="ORF">MARPO_0026s0102</name>
</gene>
<dbReference type="Proteomes" id="UP000244005">
    <property type="component" value="Unassembled WGS sequence"/>
</dbReference>